<name>A0A0F3GW94_9BACT</name>
<evidence type="ECO:0000313" key="1">
    <source>
        <dbReference type="EMBL" id="KJU86160.1"/>
    </source>
</evidence>
<sequence>MRLTNELQIWEQFKDAITNDVPVSLRMNVPKGTHRNIYTVLLHEGKTPDQYDYLRYEEPLALTQVQKIAEQAHREEITGIDIDNKDTGA</sequence>
<comment type="caution">
    <text evidence="1">The sequence shown here is derived from an EMBL/GenBank/DDBJ whole genome shotgun (WGS) entry which is preliminary data.</text>
</comment>
<reference evidence="1 2" key="1">
    <citation type="submission" date="2015-02" db="EMBL/GenBank/DDBJ databases">
        <title>Single-cell genomics of uncultivated deep-branching MTB reveals a conserved set of magnetosome genes.</title>
        <authorList>
            <person name="Kolinko S."/>
            <person name="Richter M."/>
            <person name="Glockner F.O."/>
            <person name="Brachmann A."/>
            <person name="Schuler D."/>
        </authorList>
    </citation>
    <scope>NUCLEOTIDE SEQUENCE [LARGE SCALE GENOMIC DNA]</scope>
    <source>
        <strain evidence="1">TM-1</strain>
    </source>
</reference>
<organism evidence="1 2">
    <name type="scientific">Candidatus Magnetobacterium bavaricum</name>
    <dbReference type="NCBI Taxonomy" id="29290"/>
    <lineage>
        <taxon>Bacteria</taxon>
        <taxon>Pseudomonadati</taxon>
        <taxon>Nitrospirota</taxon>
        <taxon>Thermodesulfovibrionia</taxon>
        <taxon>Thermodesulfovibrionales</taxon>
        <taxon>Candidatus Magnetobacteriaceae</taxon>
        <taxon>Candidatus Magnetobacterium</taxon>
    </lineage>
</organism>
<accession>A0A0F3GW94</accession>
<evidence type="ECO:0000313" key="2">
    <source>
        <dbReference type="Proteomes" id="UP000033423"/>
    </source>
</evidence>
<dbReference type="Proteomes" id="UP000033423">
    <property type="component" value="Unassembled WGS sequence"/>
</dbReference>
<protein>
    <submittedName>
        <fullName evidence="1">Uncharacterized protein</fullName>
    </submittedName>
</protein>
<gene>
    <name evidence="1" type="ORF">MBAV_001645</name>
</gene>
<dbReference type="AlphaFoldDB" id="A0A0F3GW94"/>
<keyword evidence="2" id="KW-1185">Reference proteome</keyword>
<dbReference type="EMBL" id="LACI01000720">
    <property type="protein sequence ID" value="KJU86160.1"/>
    <property type="molecule type" value="Genomic_DNA"/>
</dbReference>
<proteinExistence type="predicted"/>